<organism evidence="1 2">
    <name type="scientific">Streptococcus parasanguinis</name>
    <dbReference type="NCBI Taxonomy" id="1318"/>
    <lineage>
        <taxon>Bacteria</taxon>
        <taxon>Bacillati</taxon>
        <taxon>Bacillota</taxon>
        <taxon>Bacilli</taxon>
        <taxon>Lactobacillales</taxon>
        <taxon>Streptococcaceae</taxon>
        <taxon>Streptococcus</taxon>
    </lineage>
</organism>
<dbReference type="EMBL" id="CP133988">
    <property type="protein sequence ID" value="WNB83847.1"/>
    <property type="molecule type" value="Genomic_DNA"/>
</dbReference>
<gene>
    <name evidence="1" type="ORF">RDV49_03140</name>
</gene>
<reference evidence="1" key="1">
    <citation type="submission" date="2023-09" db="EMBL/GenBank/DDBJ databases">
        <title>Streptococcus_parasanguinius_hifiasm_complete_genome_Zymo_Research_ D6332.</title>
        <authorList>
            <person name="Damerum A."/>
        </authorList>
    </citation>
    <scope>NUCLEOTIDE SEQUENCE</scope>
    <source>
        <strain evidence="1">B-1756</strain>
    </source>
</reference>
<evidence type="ECO:0008006" key="3">
    <source>
        <dbReference type="Google" id="ProtNLM"/>
    </source>
</evidence>
<sequence>MKQMIEWMKKNQKELLLPFLCFVLGLLLAIAIIQVQEQGTDTKEDQTLAHFQPKDYQNLVSKEQEIKQFKWTIEAVANLKVRLKQSQQPGTRLETVVTEWGKAQKVRYTKTAQGDKTVLVLTYAAKQTDQGKKSVTLWFEQEKDQGYRLTTVDATNLLDEKEKTSSEKEITAEKEKKGTEFAQLIKQLGNPQRLVWGEMPDGGMGYRATYQVPGQPEVVMEFKKKAKKLVLV</sequence>
<protein>
    <recommendedName>
        <fullName evidence="3">DUF5067 domain-containing protein</fullName>
    </recommendedName>
</protein>
<dbReference type="RefSeq" id="WP_003008991.1">
    <property type="nucleotide sequence ID" value="NZ_CP133988.1"/>
</dbReference>
<evidence type="ECO:0000313" key="2">
    <source>
        <dbReference type="Proteomes" id="UP001248323"/>
    </source>
</evidence>
<accession>A0AAX4AZ06</accession>
<name>A0AAX4AZ06_STRPA</name>
<dbReference type="AlphaFoldDB" id="A0AAX4AZ06"/>
<dbReference type="Proteomes" id="UP001248323">
    <property type="component" value="Chromosome"/>
</dbReference>
<proteinExistence type="predicted"/>
<evidence type="ECO:0000313" key="1">
    <source>
        <dbReference type="EMBL" id="WNB83847.1"/>
    </source>
</evidence>